<keyword evidence="2" id="KW-1133">Transmembrane helix</keyword>
<keyword evidence="4" id="KW-1185">Reference proteome</keyword>
<protein>
    <submittedName>
        <fullName evidence="3">Uncharacterized protein</fullName>
    </submittedName>
</protein>
<evidence type="ECO:0000313" key="3">
    <source>
        <dbReference type="EMBL" id="CAH1785910.1"/>
    </source>
</evidence>
<reference evidence="3" key="1">
    <citation type="submission" date="2022-03" db="EMBL/GenBank/DDBJ databases">
        <authorList>
            <person name="Martin C."/>
        </authorList>
    </citation>
    <scope>NUCLEOTIDE SEQUENCE</scope>
</reference>
<keyword evidence="2" id="KW-0472">Membrane</keyword>
<evidence type="ECO:0000313" key="4">
    <source>
        <dbReference type="Proteomes" id="UP000749559"/>
    </source>
</evidence>
<evidence type="ECO:0000256" key="1">
    <source>
        <dbReference type="SAM" id="MobiDB-lite"/>
    </source>
</evidence>
<sequence>TMTQSVNDATTEGVTMTLSGNDTTTEGVTMTQSGNDATTEGVTITQSANDATTEGTTLTQSGKITTKSPMTVQTEAITESTNIMNSEATERTTVTQSGNEATTERTAMTESVSEEMNTGSKMTTLQHTSIHISSQSLNSITTGSSNEFTSNTTPLENGGVTAAASGTTLEPGSIAGIVVAAVVIVIAISVAFFLIMRDTKKARLQIDQMRKEDDLYTLPTKEDPITENYYTPLQPKTNANMNSTSAVYDNPTFENLDEVNRV</sequence>
<dbReference type="Proteomes" id="UP000749559">
    <property type="component" value="Unassembled WGS sequence"/>
</dbReference>
<comment type="caution">
    <text evidence="3">The sequence shown here is derived from an EMBL/GenBank/DDBJ whole genome shotgun (WGS) entry which is preliminary data.</text>
</comment>
<proteinExistence type="predicted"/>
<name>A0A8S4NVM1_OWEFU</name>
<keyword evidence="2" id="KW-0812">Transmembrane</keyword>
<feature type="region of interest" description="Disordered" evidence="1">
    <location>
        <begin position="89"/>
        <end position="113"/>
    </location>
</feature>
<feature type="region of interest" description="Disordered" evidence="1">
    <location>
        <begin position="136"/>
        <end position="155"/>
    </location>
</feature>
<dbReference type="AlphaFoldDB" id="A0A8S4NVM1"/>
<feature type="non-terminal residue" evidence="3">
    <location>
        <position position="1"/>
    </location>
</feature>
<feature type="transmembrane region" description="Helical" evidence="2">
    <location>
        <begin position="174"/>
        <end position="195"/>
    </location>
</feature>
<gene>
    <name evidence="3" type="ORF">OFUS_LOCUS11908</name>
</gene>
<feature type="region of interest" description="Disordered" evidence="1">
    <location>
        <begin position="1"/>
        <end position="39"/>
    </location>
</feature>
<accession>A0A8S4NVM1</accession>
<evidence type="ECO:0000256" key="2">
    <source>
        <dbReference type="SAM" id="Phobius"/>
    </source>
</evidence>
<dbReference type="EMBL" id="CAIIXF020000006">
    <property type="protein sequence ID" value="CAH1785910.1"/>
    <property type="molecule type" value="Genomic_DNA"/>
</dbReference>
<organism evidence="3 4">
    <name type="scientific">Owenia fusiformis</name>
    <name type="common">Polychaete worm</name>
    <dbReference type="NCBI Taxonomy" id="6347"/>
    <lineage>
        <taxon>Eukaryota</taxon>
        <taxon>Metazoa</taxon>
        <taxon>Spiralia</taxon>
        <taxon>Lophotrochozoa</taxon>
        <taxon>Annelida</taxon>
        <taxon>Polychaeta</taxon>
        <taxon>Sedentaria</taxon>
        <taxon>Canalipalpata</taxon>
        <taxon>Sabellida</taxon>
        <taxon>Oweniida</taxon>
        <taxon>Oweniidae</taxon>
        <taxon>Owenia</taxon>
    </lineage>
</organism>